<evidence type="ECO:0000313" key="2">
    <source>
        <dbReference type="Proteomes" id="UP000307956"/>
    </source>
</evidence>
<accession>A0A4S4ARD3</accession>
<sequence>MALREALAAEVGGRLATPPELRQDALLLRLTNGVELTVSCASPLDYSLRWRTPDGLELGIDTAPGHRGIASGPQHLHRPDGRVVDDPLTRPGLPPWENLQAVIAALLGDPLLTDQS</sequence>
<proteinExistence type="predicted"/>
<keyword evidence="2" id="KW-1185">Reference proteome</keyword>
<gene>
    <name evidence="1" type="ORF">E6O51_11495</name>
</gene>
<dbReference type="AlphaFoldDB" id="A0A4S4ARD3"/>
<dbReference type="Proteomes" id="UP000307956">
    <property type="component" value="Unassembled WGS sequence"/>
</dbReference>
<dbReference type="OrthoDB" id="8562123at2"/>
<protein>
    <submittedName>
        <fullName evidence="1">Uncharacterized protein</fullName>
    </submittedName>
</protein>
<evidence type="ECO:0000313" key="1">
    <source>
        <dbReference type="EMBL" id="THF61036.1"/>
    </source>
</evidence>
<reference evidence="1 2" key="1">
    <citation type="submission" date="2019-04" db="EMBL/GenBank/DDBJ databases">
        <title>Azoarcus rhizosphaerae sp. nov. isolated from rhizosphere of Ficus religiosa.</title>
        <authorList>
            <person name="Lin S.-Y."/>
            <person name="Hameed A."/>
            <person name="Hsu Y.-H."/>
            <person name="Young C.-C."/>
        </authorList>
    </citation>
    <scope>NUCLEOTIDE SEQUENCE [LARGE SCALE GENOMIC DNA]</scope>
    <source>
        <strain evidence="1 2">CC-YHH848</strain>
    </source>
</reference>
<name>A0A4S4ARD3_9RHOO</name>
<comment type="caution">
    <text evidence="1">The sequence shown here is derived from an EMBL/GenBank/DDBJ whole genome shotgun (WGS) entry which is preliminary data.</text>
</comment>
<organism evidence="1 2">
    <name type="scientific">Pseudothauera rhizosphaerae</name>
    <dbReference type="NCBI Taxonomy" id="2565932"/>
    <lineage>
        <taxon>Bacteria</taxon>
        <taxon>Pseudomonadati</taxon>
        <taxon>Pseudomonadota</taxon>
        <taxon>Betaproteobacteria</taxon>
        <taxon>Rhodocyclales</taxon>
        <taxon>Zoogloeaceae</taxon>
        <taxon>Pseudothauera</taxon>
    </lineage>
</organism>
<dbReference type="EMBL" id="SSOD01000008">
    <property type="protein sequence ID" value="THF61036.1"/>
    <property type="molecule type" value="Genomic_DNA"/>
</dbReference>